<dbReference type="PANTHER" id="PTHR10809:SF160">
    <property type="entry name" value="VESICLE-ASSOCIATED PROTEIN 1-3"/>
    <property type="match status" value="1"/>
</dbReference>
<organism evidence="3 4">
    <name type="scientific">Sesamum alatum</name>
    <dbReference type="NCBI Taxonomy" id="300844"/>
    <lineage>
        <taxon>Eukaryota</taxon>
        <taxon>Viridiplantae</taxon>
        <taxon>Streptophyta</taxon>
        <taxon>Embryophyta</taxon>
        <taxon>Tracheophyta</taxon>
        <taxon>Spermatophyta</taxon>
        <taxon>Magnoliopsida</taxon>
        <taxon>eudicotyledons</taxon>
        <taxon>Gunneridae</taxon>
        <taxon>Pentapetalae</taxon>
        <taxon>asterids</taxon>
        <taxon>lamiids</taxon>
        <taxon>Lamiales</taxon>
        <taxon>Pedaliaceae</taxon>
        <taxon>Sesamum</taxon>
    </lineage>
</organism>
<accession>A0AAE1Y3Z5</accession>
<evidence type="ECO:0000313" key="4">
    <source>
        <dbReference type="Proteomes" id="UP001293254"/>
    </source>
</evidence>
<feature type="domain" description="MSP" evidence="2">
    <location>
        <begin position="4"/>
        <end position="124"/>
    </location>
</feature>
<dbReference type="Gene3D" id="2.60.40.10">
    <property type="entry name" value="Immunoglobulins"/>
    <property type="match status" value="2"/>
</dbReference>
<dbReference type="SUPFAM" id="SSF49354">
    <property type="entry name" value="PapD-like"/>
    <property type="match status" value="2"/>
</dbReference>
<dbReference type="InterPro" id="IPR008962">
    <property type="entry name" value="PapD-like_sf"/>
</dbReference>
<keyword evidence="4" id="KW-1185">Reference proteome</keyword>
<feature type="domain" description="MSP" evidence="2">
    <location>
        <begin position="161"/>
        <end position="280"/>
    </location>
</feature>
<dbReference type="Proteomes" id="UP001293254">
    <property type="component" value="Unassembled WGS sequence"/>
</dbReference>
<proteinExistence type="inferred from homology"/>
<evidence type="ECO:0000256" key="1">
    <source>
        <dbReference type="ARBA" id="ARBA00008932"/>
    </source>
</evidence>
<dbReference type="InterPro" id="IPR016763">
    <property type="entry name" value="VAP"/>
</dbReference>
<sequence length="430" mass="48387">MEKLLNVEPQELSFNYELNKQASSSIRLSNRTQKHVAFKVMTTSPNKYCVLPNLGIVLPGSNCDLIVTMRGPKVLLPKVQCTDKFLIKSVLASPGATTEDGVGKLFEKEAGGHVQDCKLKVIYTFPGQVPPSIADKALTSSLSSVTEHTNLYNPKMTMRKLLEIQPSKLHFPFELKKELSCVLHLSNMTERHVLFKVKTTDPKKYCVQPNLGTVLPRSTCVVIVRMQAQTTIPLDRQCKDKFLIQSMVGNPGATDRKVTPELFDETGRSVEEVKLRVVYTFPSQPQSLATPELQEAYSSSVIPELQEKQSNDPEQVIQGDKDETSLGHLFKKGIITGLLGLIIWHLIMKILPLLWSLTFVIMMLVIKMINNLVSNSVEEWIVKILVVTMKFKAGLDGQSCKPRFSYLSLYSVAEKCKWKQKSFYKHSRSL</sequence>
<dbReference type="InterPro" id="IPR000535">
    <property type="entry name" value="MSP_dom"/>
</dbReference>
<dbReference type="InterPro" id="IPR013783">
    <property type="entry name" value="Ig-like_fold"/>
</dbReference>
<dbReference type="EMBL" id="JACGWO010000007">
    <property type="protein sequence ID" value="KAK4422862.1"/>
    <property type="molecule type" value="Genomic_DNA"/>
</dbReference>
<reference evidence="3" key="2">
    <citation type="journal article" date="2024" name="Plant">
        <title>Genomic evolution and insights into agronomic trait innovations of Sesamum species.</title>
        <authorList>
            <person name="Miao H."/>
            <person name="Wang L."/>
            <person name="Qu L."/>
            <person name="Liu H."/>
            <person name="Sun Y."/>
            <person name="Le M."/>
            <person name="Wang Q."/>
            <person name="Wei S."/>
            <person name="Zheng Y."/>
            <person name="Lin W."/>
            <person name="Duan Y."/>
            <person name="Cao H."/>
            <person name="Xiong S."/>
            <person name="Wang X."/>
            <person name="Wei L."/>
            <person name="Li C."/>
            <person name="Ma Q."/>
            <person name="Ju M."/>
            <person name="Zhao R."/>
            <person name="Li G."/>
            <person name="Mu C."/>
            <person name="Tian Q."/>
            <person name="Mei H."/>
            <person name="Zhang T."/>
            <person name="Gao T."/>
            <person name="Zhang H."/>
        </authorList>
    </citation>
    <scope>NUCLEOTIDE SEQUENCE</scope>
    <source>
        <strain evidence="3">3651</strain>
    </source>
</reference>
<evidence type="ECO:0000259" key="2">
    <source>
        <dbReference type="PROSITE" id="PS50202"/>
    </source>
</evidence>
<dbReference type="GO" id="GO:0005789">
    <property type="term" value="C:endoplasmic reticulum membrane"/>
    <property type="evidence" value="ECO:0007669"/>
    <property type="project" value="InterPro"/>
</dbReference>
<name>A0AAE1Y3Z5_9LAMI</name>
<dbReference type="Pfam" id="PF00635">
    <property type="entry name" value="Motile_Sperm"/>
    <property type="match status" value="2"/>
</dbReference>
<dbReference type="PROSITE" id="PS50202">
    <property type="entry name" value="MSP"/>
    <property type="match status" value="2"/>
</dbReference>
<dbReference type="PANTHER" id="PTHR10809">
    <property type="entry name" value="VESICLE-ASSOCIATED MEMBRANE PROTEIN-ASSOCIATED PROTEIN"/>
    <property type="match status" value="1"/>
</dbReference>
<dbReference type="GO" id="GO:0005886">
    <property type="term" value="C:plasma membrane"/>
    <property type="evidence" value="ECO:0007669"/>
    <property type="project" value="TreeGrafter"/>
</dbReference>
<gene>
    <name evidence="3" type="ORF">Salat_1868800</name>
</gene>
<dbReference type="GO" id="GO:0061817">
    <property type="term" value="P:endoplasmic reticulum-plasma membrane tethering"/>
    <property type="evidence" value="ECO:0007669"/>
    <property type="project" value="TreeGrafter"/>
</dbReference>
<dbReference type="FunFam" id="2.60.40.10:FF:000813">
    <property type="entry name" value="Vesicle-associated protein 1-1"/>
    <property type="match status" value="2"/>
</dbReference>
<protein>
    <submittedName>
        <fullName evidence="3">Vesicle-associated protein 1-1</fullName>
    </submittedName>
</protein>
<comment type="similarity">
    <text evidence="1">Belongs to the VAMP-associated protein (VAP) (TC 9.B.17) family.</text>
</comment>
<dbReference type="AlphaFoldDB" id="A0AAE1Y3Z5"/>
<evidence type="ECO:0000313" key="3">
    <source>
        <dbReference type="EMBL" id="KAK4422862.1"/>
    </source>
</evidence>
<dbReference type="GO" id="GO:0090158">
    <property type="term" value="P:endoplasmic reticulum membrane organization"/>
    <property type="evidence" value="ECO:0007669"/>
    <property type="project" value="TreeGrafter"/>
</dbReference>
<reference evidence="3" key="1">
    <citation type="submission" date="2020-06" db="EMBL/GenBank/DDBJ databases">
        <authorList>
            <person name="Li T."/>
            <person name="Hu X."/>
            <person name="Zhang T."/>
            <person name="Song X."/>
            <person name="Zhang H."/>
            <person name="Dai N."/>
            <person name="Sheng W."/>
            <person name="Hou X."/>
            <person name="Wei L."/>
        </authorList>
    </citation>
    <scope>NUCLEOTIDE SEQUENCE</scope>
    <source>
        <strain evidence="3">3651</strain>
        <tissue evidence="3">Leaf</tissue>
    </source>
</reference>
<comment type="caution">
    <text evidence="3">The sequence shown here is derived from an EMBL/GenBank/DDBJ whole genome shotgun (WGS) entry which is preliminary data.</text>
</comment>